<gene>
    <name evidence="2" type="ORF">M23134_00931</name>
</gene>
<organism evidence="2 3">
    <name type="scientific">Microscilla marina ATCC 23134</name>
    <dbReference type="NCBI Taxonomy" id="313606"/>
    <lineage>
        <taxon>Bacteria</taxon>
        <taxon>Pseudomonadati</taxon>
        <taxon>Bacteroidota</taxon>
        <taxon>Cytophagia</taxon>
        <taxon>Cytophagales</taxon>
        <taxon>Microscillaceae</taxon>
        <taxon>Microscilla</taxon>
    </lineage>
</organism>
<accession>A1ZZZ7</accession>
<evidence type="ECO:0000313" key="2">
    <source>
        <dbReference type="EMBL" id="EAY24039.1"/>
    </source>
</evidence>
<evidence type="ECO:0000313" key="3">
    <source>
        <dbReference type="Proteomes" id="UP000004095"/>
    </source>
</evidence>
<evidence type="ECO:0000256" key="1">
    <source>
        <dbReference type="SAM" id="MobiDB-lite"/>
    </source>
</evidence>
<feature type="region of interest" description="Disordered" evidence="1">
    <location>
        <begin position="85"/>
        <end position="125"/>
    </location>
</feature>
<comment type="caution">
    <text evidence="2">The sequence shown here is derived from an EMBL/GenBank/DDBJ whole genome shotgun (WGS) entry which is preliminary data.</text>
</comment>
<dbReference type="RefSeq" id="WP_002705631.1">
    <property type="nucleotide sequence ID" value="NZ_AAWS01000086.1"/>
</dbReference>
<name>A1ZZZ7_MICM2</name>
<feature type="compositionally biased region" description="Basic residues" evidence="1">
    <location>
        <begin position="111"/>
        <end position="125"/>
    </location>
</feature>
<dbReference type="eggNOG" id="COG5412">
    <property type="taxonomic scope" value="Bacteria"/>
</dbReference>
<dbReference type="AlphaFoldDB" id="A1ZZZ7"/>
<keyword evidence="3" id="KW-1185">Reference proteome</keyword>
<reference evidence="2 3" key="1">
    <citation type="submission" date="2007-01" db="EMBL/GenBank/DDBJ databases">
        <authorList>
            <person name="Haygood M."/>
            <person name="Podell S."/>
            <person name="Anderson C."/>
            <person name="Hopkinson B."/>
            <person name="Roe K."/>
            <person name="Barbeau K."/>
            <person name="Gaasterland T."/>
            <person name="Ferriera S."/>
            <person name="Johnson J."/>
            <person name="Kravitz S."/>
            <person name="Beeson K."/>
            <person name="Sutton G."/>
            <person name="Rogers Y.-H."/>
            <person name="Friedman R."/>
            <person name="Frazier M."/>
            <person name="Venter J.C."/>
        </authorList>
    </citation>
    <scope>NUCLEOTIDE SEQUENCE [LARGE SCALE GENOMIC DNA]</scope>
    <source>
        <strain evidence="2 3">ATCC 23134</strain>
    </source>
</reference>
<dbReference type="Proteomes" id="UP000004095">
    <property type="component" value="Unassembled WGS sequence"/>
</dbReference>
<dbReference type="EMBL" id="AAWS01000086">
    <property type="protein sequence ID" value="EAY24039.1"/>
    <property type="molecule type" value="Genomic_DNA"/>
</dbReference>
<proteinExistence type="predicted"/>
<protein>
    <submittedName>
        <fullName evidence="2">Uncharacterized protein</fullName>
    </submittedName>
</protein>
<dbReference type="OrthoDB" id="4317910at2"/>
<sequence>MGFFQNVVEAVGKGFNGFVGNIGKHLKNGLFAWLTGAMGGIGLNLPQKWDLKGIFSVVLQIMGLDWTVIRARIAKEVGEENLARAEEAGGRRTGAAANHQGEGVCGGHVGHAVRKGRRNQRSGAQ</sequence>